<dbReference type="Proteomes" id="UP000298213">
    <property type="component" value="Unassembled WGS sequence"/>
</dbReference>
<dbReference type="InterPro" id="IPR050966">
    <property type="entry name" value="Glutamyl_endopeptidase"/>
</dbReference>
<evidence type="ECO:0000256" key="1">
    <source>
        <dbReference type="ARBA" id="ARBA00022729"/>
    </source>
</evidence>
<dbReference type="PANTHER" id="PTHR15462:SF8">
    <property type="entry name" value="SERINE PROTEASE"/>
    <property type="match status" value="1"/>
</dbReference>
<organism evidence="3 4">
    <name type="scientific">Sphingomonas parva</name>
    <dbReference type="NCBI Taxonomy" id="2555898"/>
    <lineage>
        <taxon>Bacteria</taxon>
        <taxon>Pseudomonadati</taxon>
        <taxon>Pseudomonadota</taxon>
        <taxon>Alphaproteobacteria</taxon>
        <taxon>Sphingomonadales</taxon>
        <taxon>Sphingomonadaceae</taxon>
        <taxon>Sphingomonas</taxon>
    </lineage>
</organism>
<sequence length="307" mass="33927">MASRNDRNEVQSHSLVTEDARTAMAEAADYWTEQRMAEAQPVPVEISDDARRQMEEESPEPEGERADQPSAAPEDGGAFAGFGDDEVDLASYTTTKVPNRRILPYCTVGKLFMRFGNSNYVGSAWSIARRAVFTAGHCIFDRDTGGWARTVLFVPQYHQGAEPVGRWAATRMHSLIGWTRDRDFRYDMGVFEVDRAIGPTTGTLGWMANYPPNQGPYTSIGYPAAPPFNGQEMWQSVGAYINGSNPIQMHNNMTGGCSGGPWAVVKGGQVYANGLNSFRYNSNPNTMYSPYFGQGLINLYNLVKNLT</sequence>
<protein>
    <recommendedName>
        <fullName evidence="5">Serine protease</fullName>
    </recommendedName>
</protein>
<evidence type="ECO:0000313" key="3">
    <source>
        <dbReference type="EMBL" id="TFI56641.1"/>
    </source>
</evidence>
<dbReference type="SUPFAM" id="SSF50494">
    <property type="entry name" value="Trypsin-like serine proteases"/>
    <property type="match status" value="1"/>
</dbReference>
<dbReference type="InterPro" id="IPR009003">
    <property type="entry name" value="Peptidase_S1_PA"/>
</dbReference>
<dbReference type="Gene3D" id="2.40.10.10">
    <property type="entry name" value="Trypsin-like serine proteases"/>
    <property type="match status" value="2"/>
</dbReference>
<gene>
    <name evidence="3" type="ORF">E2493_19210</name>
</gene>
<comment type="caution">
    <text evidence="3">The sequence shown here is derived from an EMBL/GenBank/DDBJ whole genome shotgun (WGS) entry which is preliminary data.</text>
</comment>
<evidence type="ECO:0008006" key="5">
    <source>
        <dbReference type="Google" id="ProtNLM"/>
    </source>
</evidence>
<evidence type="ECO:0000313" key="4">
    <source>
        <dbReference type="Proteomes" id="UP000298213"/>
    </source>
</evidence>
<dbReference type="PANTHER" id="PTHR15462">
    <property type="entry name" value="SERINE PROTEASE"/>
    <property type="match status" value="1"/>
</dbReference>
<dbReference type="EMBL" id="SPDV01000062">
    <property type="protein sequence ID" value="TFI56641.1"/>
    <property type="molecule type" value="Genomic_DNA"/>
</dbReference>
<dbReference type="RefSeq" id="WP_135090124.1">
    <property type="nucleotide sequence ID" value="NZ_SPDV01000062.1"/>
</dbReference>
<dbReference type="AlphaFoldDB" id="A0A4Y8ZKV9"/>
<dbReference type="OrthoDB" id="267336at2"/>
<accession>A0A4Y8ZKV9</accession>
<evidence type="ECO:0000256" key="2">
    <source>
        <dbReference type="SAM" id="MobiDB-lite"/>
    </source>
</evidence>
<feature type="region of interest" description="Disordered" evidence="2">
    <location>
        <begin position="1"/>
        <end position="83"/>
    </location>
</feature>
<reference evidence="3 4" key="1">
    <citation type="submission" date="2019-03" db="EMBL/GenBank/DDBJ databases">
        <title>Genome sequence of Sphingomonas sp. 17J27-24.</title>
        <authorList>
            <person name="Kim M."/>
            <person name="Maeng S."/>
            <person name="Sathiyaraj S."/>
        </authorList>
    </citation>
    <scope>NUCLEOTIDE SEQUENCE [LARGE SCALE GENOMIC DNA]</scope>
    <source>
        <strain evidence="3 4">17J27-24</strain>
    </source>
</reference>
<dbReference type="InterPro" id="IPR043504">
    <property type="entry name" value="Peptidase_S1_PA_chymotrypsin"/>
</dbReference>
<proteinExistence type="predicted"/>
<name>A0A4Y8ZKV9_9SPHN</name>
<keyword evidence="4" id="KW-1185">Reference proteome</keyword>
<keyword evidence="1" id="KW-0732">Signal</keyword>
<feature type="compositionally biased region" description="Basic and acidic residues" evidence="2">
    <location>
        <begin position="1"/>
        <end position="21"/>
    </location>
</feature>